<dbReference type="Gene3D" id="2.60.120.1540">
    <property type="match status" value="1"/>
</dbReference>
<dbReference type="SMART" id="SM01361">
    <property type="entry name" value="A2M_recep"/>
    <property type="match status" value="1"/>
</dbReference>
<dbReference type="Proteomes" id="UP001234178">
    <property type="component" value="Unassembled WGS sequence"/>
</dbReference>
<dbReference type="InterPro" id="IPR013783">
    <property type="entry name" value="Ig-like_fold"/>
</dbReference>
<accession>A0ABQ9ZIH6</accession>
<feature type="chain" id="PRO_5045593450" description="CD109 antigen" evidence="8">
    <location>
        <begin position="19"/>
        <end position="1493"/>
    </location>
</feature>
<dbReference type="Gene3D" id="6.20.50.160">
    <property type="match status" value="1"/>
</dbReference>
<keyword evidence="4" id="KW-0722">Serine protease inhibitor</keyword>
<dbReference type="Gene3D" id="2.60.40.1930">
    <property type="match status" value="2"/>
</dbReference>
<dbReference type="Gene3D" id="2.60.40.690">
    <property type="entry name" value="Alpha-macroglobulin, receptor-binding domain"/>
    <property type="match status" value="1"/>
</dbReference>
<dbReference type="SMART" id="SM01359">
    <property type="entry name" value="A2M_N_2"/>
    <property type="match status" value="1"/>
</dbReference>
<dbReference type="InterPro" id="IPR036595">
    <property type="entry name" value="A-macroglobulin_rcpt-bd_sf"/>
</dbReference>
<proteinExistence type="inferred from homology"/>
<evidence type="ECO:0000259" key="10">
    <source>
        <dbReference type="SMART" id="SM01360"/>
    </source>
</evidence>
<evidence type="ECO:0000313" key="12">
    <source>
        <dbReference type="EMBL" id="KAK4012724.1"/>
    </source>
</evidence>
<dbReference type="PROSITE" id="PS00477">
    <property type="entry name" value="ALPHA_2_MACROGLOBULIN"/>
    <property type="match status" value="1"/>
</dbReference>
<dbReference type="InterPro" id="IPR002890">
    <property type="entry name" value="MG2"/>
</dbReference>
<keyword evidence="6" id="KW-1015">Disulfide bond</keyword>
<dbReference type="Pfam" id="PF07703">
    <property type="entry name" value="A2M_BRD"/>
    <property type="match status" value="1"/>
</dbReference>
<dbReference type="InterPro" id="IPR041813">
    <property type="entry name" value="A2M_TED"/>
</dbReference>
<dbReference type="Pfam" id="PF00207">
    <property type="entry name" value="A2M"/>
    <property type="match status" value="1"/>
</dbReference>
<name>A0ABQ9ZIH6_9CRUS</name>
<evidence type="ECO:0000256" key="1">
    <source>
        <dbReference type="ARBA" id="ARBA00010952"/>
    </source>
</evidence>
<dbReference type="Pfam" id="PF07678">
    <property type="entry name" value="TED_complement"/>
    <property type="match status" value="1"/>
</dbReference>
<dbReference type="SUPFAM" id="SSF49410">
    <property type="entry name" value="Alpha-macroglobulin receptor domain"/>
    <property type="match status" value="1"/>
</dbReference>
<dbReference type="InterPro" id="IPR009048">
    <property type="entry name" value="A-macroglobulin_rcpt-bd"/>
</dbReference>
<evidence type="ECO:0000256" key="8">
    <source>
        <dbReference type="SAM" id="SignalP"/>
    </source>
</evidence>
<keyword evidence="7" id="KW-0325">Glycoprotein</keyword>
<feature type="domain" description="Alpha-2-macroglobulin bait region" evidence="9">
    <location>
        <begin position="441"/>
        <end position="576"/>
    </location>
</feature>
<dbReference type="Gene3D" id="2.60.40.10">
    <property type="entry name" value="Immunoglobulins"/>
    <property type="match status" value="2"/>
</dbReference>
<comment type="similarity">
    <text evidence="1">Belongs to the protease inhibitor I39 (alpha-2-macroglobulin) family.</text>
</comment>
<dbReference type="InterPro" id="IPR014756">
    <property type="entry name" value="Ig_E-set"/>
</dbReference>
<evidence type="ECO:0000256" key="4">
    <source>
        <dbReference type="ARBA" id="ARBA00022900"/>
    </source>
</evidence>
<dbReference type="SUPFAM" id="SSF81296">
    <property type="entry name" value="E set domains"/>
    <property type="match status" value="1"/>
</dbReference>
<dbReference type="Gene3D" id="2.20.130.20">
    <property type="match status" value="1"/>
</dbReference>
<comment type="caution">
    <text evidence="12">The sequence shown here is derived from an EMBL/GenBank/DDBJ whole genome shotgun (WGS) entry which is preliminary data.</text>
</comment>
<feature type="domain" description="Alpha-2-macroglobulin" evidence="10">
    <location>
        <begin position="719"/>
        <end position="810"/>
    </location>
</feature>
<evidence type="ECO:0000256" key="3">
    <source>
        <dbReference type="ARBA" id="ARBA00022729"/>
    </source>
</evidence>
<evidence type="ECO:0000256" key="2">
    <source>
        <dbReference type="ARBA" id="ARBA00022690"/>
    </source>
</evidence>
<dbReference type="PANTHER" id="PTHR11412:SF136">
    <property type="entry name" value="CD109 ANTIGEN"/>
    <property type="match status" value="1"/>
</dbReference>
<dbReference type="SMART" id="SM01360">
    <property type="entry name" value="A2M"/>
    <property type="match status" value="1"/>
</dbReference>
<dbReference type="SMART" id="SM01419">
    <property type="entry name" value="Thiol-ester_cl"/>
    <property type="match status" value="1"/>
</dbReference>
<dbReference type="CDD" id="cd02897">
    <property type="entry name" value="A2M_2"/>
    <property type="match status" value="1"/>
</dbReference>
<sequence length="1493" mass="165046">MVLRLVLAVVCCCSLTFAQNEGTYTIVAPKVLRPSLDYHVSISLHGGAALTNLVVAIEGQQDGGGQVRNAQSATVEPNSTQVIKFQIGELGPGKYNLTARGSGGLTFVNTTELEYAEKSHSVFIQTDKAIYKPGHLVQFRVIVVNPQLKPSVVGSLDIFMTDGKGNRIKQWNRVFTKQGVFASELQLSDQPVLGDWNITAVVSGQSFSKHFQVAEYILPKFEVTIDLPTYLTFNESKMVASIKAKYTYGKPVKGNVTIAAYPQYRVSYIQPFFTEPVRKTVQIDGKVDVDFNLFKELKLVDDFERDIRFDVTVIEGLTERKQNTSSLLTLYKYKYKMELIKTSDSFKPGLKYTAFLKLAYQDNTPIQDANGVVIVKHGFSHNQDEYNRTEYPVPRNGILELSFYPPVDENVYTLGIETQYQDLVEWFSTINRAQSPSNSFIQVVLKTENPKVNEEISIQVNSTAPLDSYTYEVMGRGNLIVARTVQAGNQMSHAFRFQVTAAMAPVARVVVYYVRADGEIVADALNFDVEGTFQNFVEIQVAPDSVEPGKAVDIVVKAKPNSYVGILGVDQSVLLLKTGNDISRQDVLDEVKSYDSTRRPDFASWLPEVGGRSFWWPSSATAGEVFSNSGTVVLTNGYIQESMPFGSERTTLRPKAVNRPTNRPIPARGSATVAVDKGPSVTLPIQIRPPLEGPYAFSRIPTPADDNPKIYLLRNPPPTWIFTSVDTGTDGTARFVKEAPDTITSWVITAFSLDTFHGLGVIEQPAKMQVFRPFFIQLNLPYSVIRGEVVAIQAVVFNYMNKEITAELTFENIGDFQFVDNGVEDNEISSETIFRKKSVRIPAQDGTPVSFLIRPTTLGHIDLRLTAKAATAGDAIIKKLLVKAEGETIYRNKAYLLDLRSSRSYTNNVTVSIPFNAVPGSQSVELSAIADIMGPSINNLNSLLRMPFGCGEQNMLLFVPNIVVTEYLKNTGQLTDAISSKALGFMETGYQKELTYKRDDGSFSAFGKSDASGSTWLTAFVARSFRQAQPYITIEDHVIEDALRWLSANQAPNGSFPEVGKVSHTDMQGGSGKGVPLTAYVLLAFLENKAGLRYGPSMQKAAEFLVKELPSITDPYAMALVTYALHLAEVPSMDAAFDMLQAKANNTEEEFRFWSKPRTEKDKSNPWSSMTTSVDVEMTAYALLSYLQRGLVTEALPIMRWMVAQRNSNGGFSSTQDTVIGLYALAKLAEKITVPNTNINVKIKHDAGAETFSLNRENAMILQKFKLPPKTTQVEISAVGSGFAIIQVSTSYNLNVTGEWPLFTLDPQLFKNANQNRMQLTICSSFVGEESNMAVMEISLPSGYVMDEDSLPSLRAIKDVKKVETKEGGTGISLYFDKMTRNTVCPTVQAYRVFKVAEQRKVPVVMYDYYDSSRRARVFYEPVPANVCDICQSSDCKNQCSSYPGWSGDEDGSKGWGTLDGRSNSRTTGGQQSLLPTLLCIVLSGLTSALLLI</sequence>
<dbReference type="Gene3D" id="2.60.40.1940">
    <property type="match status" value="1"/>
</dbReference>
<organism evidence="12 13">
    <name type="scientific">Daphnia magna</name>
    <dbReference type="NCBI Taxonomy" id="35525"/>
    <lineage>
        <taxon>Eukaryota</taxon>
        <taxon>Metazoa</taxon>
        <taxon>Ecdysozoa</taxon>
        <taxon>Arthropoda</taxon>
        <taxon>Crustacea</taxon>
        <taxon>Branchiopoda</taxon>
        <taxon>Diplostraca</taxon>
        <taxon>Cladocera</taxon>
        <taxon>Anomopoda</taxon>
        <taxon>Daphniidae</taxon>
        <taxon>Daphnia</taxon>
    </lineage>
</organism>
<dbReference type="Pfam" id="PF07677">
    <property type="entry name" value="A2M_recep"/>
    <property type="match status" value="1"/>
</dbReference>
<dbReference type="InterPro" id="IPR047565">
    <property type="entry name" value="Alpha-macroglob_thiol-ester_cl"/>
</dbReference>
<feature type="domain" description="Alpha-macroglobulin receptor-binding" evidence="11">
    <location>
        <begin position="1331"/>
        <end position="1420"/>
    </location>
</feature>
<dbReference type="PANTHER" id="PTHR11412">
    <property type="entry name" value="MACROGLOBULIN / COMPLEMENT"/>
    <property type="match status" value="1"/>
</dbReference>
<evidence type="ECO:0000259" key="11">
    <source>
        <dbReference type="SMART" id="SM01361"/>
    </source>
</evidence>
<dbReference type="Gene3D" id="1.50.10.20">
    <property type="match status" value="1"/>
</dbReference>
<dbReference type="InterPro" id="IPR019742">
    <property type="entry name" value="MacrogloblnA2_CS"/>
</dbReference>
<evidence type="ECO:0000259" key="9">
    <source>
        <dbReference type="SMART" id="SM01359"/>
    </source>
</evidence>
<dbReference type="InterPro" id="IPR011626">
    <property type="entry name" value="Alpha-macroglobulin_TED"/>
</dbReference>
<evidence type="ECO:0000313" key="13">
    <source>
        <dbReference type="Proteomes" id="UP001234178"/>
    </source>
</evidence>
<keyword evidence="13" id="KW-1185">Reference proteome</keyword>
<dbReference type="InterPro" id="IPR008930">
    <property type="entry name" value="Terpenoid_cyclase/PrenylTrfase"/>
</dbReference>
<keyword evidence="5" id="KW-0882">Thioester bond</keyword>
<dbReference type="Pfam" id="PF01835">
    <property type="entry name" value="MG2"/>
    <property type="match status" value="1"/>
</dbReference>
<dbReference type="InterPro" id="IPR050473">
    <property type="entry name" value="A2M/Complement_sys"/>
</dbReference>
<evidence type="ECO:0000256" key="6">
    <source>
        <dbReference type="ARBA" id="ARBA00023157"/>
    </source>
</evidence>
<evidence type="ECO:0000256" key="7">
    <source>
        <dbReference type="ARBA" id="ARBA00023180"/>
    </source>
</evidence>
<dbReference type="SUPFAM" id="SSF48239">
    <property type="entry name" value="Terpenoid cyclases/Protein prenyltransferases"/>
    <property type="match status" value="1"/>
</dbReference>
<dbReference type="InterPro" id="IPR041555">
    <property type="entry name" value="MG3"/>
</dbReference>
<feature type="signal peptide" evidence="8">
    <location>
        <begin position="1"/>
        <end position="18"/>
    </location>
</feature>
<dbReference type="EMBL" id="JAOYFB010000004">
    <property type="protein sequence ID" value="KAK4012724.1"/>
    <property type="molecule type" value="Genomic_DNA"/>
</dbReference>
<dbReference type="Gene3D" id="2.60.40.2950">
    <property type="match status" value="1"/>
</dbReference>
<dbReference type="InterPro" id="IPR001599">
    <property type="entry name" value="Macroglobln_a2"/>
</dbReference>
<keyword evidence="3 8" id="KW-0732">Signal</keyword>
<reference evidence="12 13" key="1">
    <citation type="journal article" date="2023" name="Nucleic Acids Res.">
        <title>The hologenome of Daphnia magna reveals possible DNA methylation and microbiome-mediated evolution of the host genome.</title>
        <authorList>
            <person name="Chaturvedi A."/>
            <person name="Li X."/>
            <person name="Dhandapani V."/>
            <person name="Marshall H."/>
            <person name="Kissane S."/>
            <person name="Cuenca-Cambronero M."/>
            <person name="Asole G."/>
            <person name="Calvet F."/>
            <person name="Ruiz-Romero M."/>
            <person name="Marangio P."/>
            <person name="Guigo R."/>
            <person name="Rago D."/>
            <person name="Mirbahai L."/>
            <person name="Eastwood N."/>
            <person name="Colbourne J.K."/>
            <person name="Zhou J."/>
            <person name="Mallon E."/>
            <person name="Orsini L."/>
        </authorList>
    </citation>
    <scope>NUCLEOTIDE SEQUENCE [LARGE SCALE GENOMIC DNA]</scope>
    <source>
        <strain evidence="12">LRV0_1</strain>
    </source>
</reference>
<evidence type="ECO:0008006" key="14">
    <source>
        <dbReference type="Google" id="ProtNLM"/>
    </source>
</evidence>
<dbReference type="Pfam" id="PF17791">
    <property type="entry name" value="MG3"/>
    <property type="match status" value="1"/>
</dbReference>
<protein>
    <recommendedName>
        <fullName evidence="14">CD109 antigen</fullName>
    </recommendedName>
</protein>
<keyword evidence="2" id="KW-0646">Protease inhibitor</keyword>
<dbReference type="InterPro" id="IPR011625">
    <property type="entry name" value="A2M_N_BRD"/>
</dbReference>
<evidence type="ECO:0000256" key="5">
    <source>
        <dbReference type="ARBA" id="ARBA00022966"/>
    </source>
</evidence>
<gene>
    <name evidence="12" type="ORF">OUZ56_024960</name>
</gene>